<proteinExistence type="predicted"/>
<dbReference type="AlphaFoldDB" id="A0A645IFK1"/>
<evidence type="ECO:0000313" key="2">
    <source>
        <dbReference type="EMBL" id="MPN47074.1"/>
    </source>
</evidence>
<evidence type="ECO:0000256" key="1">
    <source>
        <dbReference type="SAM" id="Phobius"/>
    </source>
</evidence>
<reference evidence="2" key="1">
    <citation type="submission" date="2019-08" db="EMBL/GenBank/DDBJ databases">
        <authorList>
            <person name="Kucharzyk K."/>
            <person name="Murdoch R.W."/>
            <person name="Higgins S."/>
            <person name="Loffler F."/>
        </authorList>
    </citation>
    <scope>NUCLEOTIDE SEQUENCE</scope>
</reference>
<keyword evidence="1" id="KW-1133">Transmembrane helix</keyword>
<dbReference type="EMBL" id="VSSQ01108269">
    <property type="protein sequence ID" value="MPN47074.1"/>
    <property type="molecule type" value="Genomic_DNA"/>
</dbReference>
<feature type="transmembrane region" description="Helical" evidence="1">
    <location>
        <begin position="47"/>
        <end position="70"/>
    </location>
</feature>
<keyword evidence="1" id="KW-0472">Membrane</keyword>
<gene>
    <name evidence="2" type="ORF">SDC9_194674</name>
</gene>
<sequence>MVSPHNHIRRSLRGRVGAIRRKGRSFGKHAASAKSAVNLVGGHLQKLYAGSILLTIFIIRLGLPMIFGNIQQILRTDNIRC</sequence>
<organism evidence="2">
    <name type="scientific">bioreactor metagenome</name>
    <dbReference type="NCBI Taxonomy" id="1076179"/>
    <lineage>
        <taxon>unclassified sequences</taxon>
        <taxon>metagenomes</taxon>
        <taxon>ecological metagenomes</taxon>
    </lineage>
</organism>
<accession>A0A645IFK1</accession>
<protein>
    <submittedName>
        <fullName evidence="2">Uncharacterized protein</fullName>
    </submittedName>
</protein>
<name>A0A645IFK1_9ZZZZ</name>
<keyword evidence="1" id="KW-0812">Transmembrane</keyword>
<comment type="caution">
    <text evidence="2">The sequence shown here is derived from an EMBL/GenBank/DDBJ whole genome shotgun (WGS) entry which is preliminary data.</text>
</comment>